<feature type="region of interest" description="Disordered" evidence="1">
    <location>
        <begin position="180"/>
        <end position="200"/>
    </location>
</feature>
<protein>
    <submittedName>
        <fullName evidence="6">Unannotated protein</fullName>
    </submittedName>
</protein>
<organism evidence="6">
    <name type="scientific">freshwater metagenome</name>
    <dbReference type="NCBI Taxonomy" id="449393"/>
    <lineage>
        <taxon>unclassified sequences</taxon>
        <taxon>metagenomes</taxon>
        <taxon>ecological metagenomes</taxon>
    </lineage>
</organism>
<dbReference type="InterPro" id="IPR055493">
    <property type="entry name" value="DUF7065"/>
</dbReference>
<feature type="domain" description="DUF7064" evidence="2">
    <location>
        <begin position="224"/>
        <end position="331"/>
    </location>
</feature>
<evidence type="ECO:0000259" key="2">
    <source>
        <dbReference type="Pfam" id="PF23212"/>
    </source>
</evidence>
<proteinExistence type="predicted"/>
<dbReference type="Pfam" id="PF23212">
    <property type="entry name" value="DUF7064"/>
    <property type="match status" value="1"/>
</dbReference>
<feature type="domain" description="DUF7065" evidence="3">
    <location>
        <begin position="13"/>
        <end position="183"/>
    </location>
</feature>
<dbReference type="InterPro" id="IPR055492">
    <property type="entry name" value="DUF7064"/>
</dbReference>
<dbReference type="EMBL" id="CAEZYF010000026">
    <property type="protein sequence ID" value="CAB4741546.1"/>
    <property type="molecule type" value="Genomic_DNA"/>
</dbReference>
<dbReference type="Pfam" id="PF23213">
    <property type="entry name" value="DUF7065"/>
    <property type="match status" value="1"/>
</dbReference>
<evidence type="ECO:0000256" key="1">
    <source>
        <dbReference type="SAM" id="MobiDB-lite"/>
    </source>
</evidence>
<evidence type="ECO:0000313" key="7">
    <source>
        <dbReference type="EMBL" id="CAB4853337.1"/>
    </source>
</evidence>
<dbReference type="EMBL" id="CAFAAV010000342">
    <property type="protein sequence ID" value="CAB4835863.1"/>
    <property type="molecule type" value="Genomic_DNA"/>
</dbReference>
<accession>A0A6J7ASX5</accession>
<dbReference type="EMBL" id="CAESGF010000020">
    <property type="protein sequence ID" value="CAB4364913.1"/>
    <property type="molecule type" value="Genomic_DNA"/>
</dbReference>
<dbReference type="EMBL" id="CAFBMT010000013">
    <property type="protein sequence ID" value="CAB4941397.1"/>
    <property type="molecule type" value="Genomic_DNA"/>
</dbReference>
<dbReference type="EMBL" id="CAFBIY010000238">
    <property type="protein sequence ID" value="CAB4853337.1"/>
    <property type="molecule type" value="Genomic_DNA"/>
</dbReference>
<reference evidence="6" key="1">
    <citation type="submission" date="2020-05" db="EMBL/GenBank/DDBJ databases">
        <authorList>
            <person name="Chiriac C."/>
            <person name="Salcher M."/>
            <person name="Ghai R."/>
            <person name="Kavagutti S V."/>
        </authorList>
    </citation>
    <scope>NUCLEOTIDE SEQUENCE</scope>
</reference>
<sequence>MSEITQDTPFVPEDDQYHTPTSDDPTYVETNWWCFNVPERRMGGWLHAGYHVNRGTVTWRVFVWDHTGADPGRLAYYRNTPDVPMPADADLRNFTFPEGGYSVKMLTPLMDYHVSYADPTESFSIEFEHRSVHPPHRFTPGEAPAMHNPHLDQLGHLTGELRFGRDRIAIDCYSVRDRTWGPRTGHHTQRQESATTPGRQRVLNPGGVQWREVERERGRGRIQYIFGHTGATTGFLGFVRPGDGDAQGWSPMNVGWLLKDGEFRRLDKTRSVMKNYRDQSTGWSDHMEVRLIDVSGRTMEAEGVAVSHMCEHGAGSNALMRWEYDGQIGWGEDQDGWRLDHFRRMRNALRALD</sequence>
<evidence type="ECO:0000313" key="6">
    <source>
        <dbReference type="EMBL" id="CAB4835863.1"/>
    </source>
</evidence>
<evidence type="ECO:0000313" key="4">
    <source>
        <dbReference type="EMBL" id="CAB4364913.1"/>
    </source>
</evidence>
<feature type="region of interest" description="Disordered" evidence="1">
    <location>
        <begin position="1"/>
        <end position="23"/>
    </location>
</feature>
<dbReference type="AlphaFoldDB" id="A0A6J7ASX5"/>
<evidence type="ECO:0000259" key="3">
    <source>
        <dbReference type="Pfam" id="PF23213"/>
    </source>
</evidence>
<gene>
    <name evidence="5" type="ORF">UFOPK2656_02939</name>
    <name evidence="6" type="ORF">UFOPK3099_02906</name>
    <name evidence="7" type="ORF">UFOPK3267_02865</name>
    <name evidence="8" type="ORF">UFOPK3651_02191</name>
    <name evidence="4" type="ORF">UFOPK4189_02670</name>
</gene>
<evidence type="ECO:0000313" key="8">
    <source>
        <dbReference type="EMBL" id="CAB4941397.1"/>
    </source>
</evidence>
<evidence type="ECO:0000313" key="5">
    <source>
        <dbReference type="EMBL" id="CAB4741546.1"/>
    </source>
</evidence>
<name>A0A6J7ASX5_9ZZZZ</name>